<dbReference type="Pfam" id="PF17432">
    <property type="entry name" value="DUF3458_C"/>
    <property type="match status" value="1"/>
</dbReference>
<keyword evidence="8" id="KW-0479">Metal-binding</keyword>
<dbReference type="Proteomes" id="UP000809910">
    <property type="component" value="Unassembled WGS sequence"/>
</dbReference>
<dbReference type="Gene3D" id="2.60.40.1840">
    <property type="match status" value="1"/>
</dbReference>
<evidence type="ECO:0000313" key="17">
    <source>
        <dbReference type="EMBL" id="MBL7526425.1"/>
    </source>
</evidence>
<dbReference type="InterPro" id="IPR042097">
    <property type="entry name" value="Aminopeptidase_N-like_N_sf"/>
</dbReference>
<evidence type="ECO:0000256" key="6">
    <source>
        <dbReference type="ARBA" id="ARBA00022438"/>
    </source>
</evidence>
<evidence type="ECO:0000256" key="8">
    <source>
        <dbReference type="ARBA" id="ARBA00022723"/>
    </source>
</evidence>
<evidence type="ECO:0000256" key="3">
    <source>
        <dbReference type="ARBA" id="ARBA00010136"/>
    </source>
</evidence>
<name>A0ABS1WAY5_9GAMM</name>
<dbReference type="InterPro" id="IPR038438">
    <property type="entry name" value="PepN_Ig-like_sf"/>
</dbReference>
<evidence type="ECO:0000259" key="15">
    <source>
        <dbReference type="Pfam" id="PF17432"/>
    </source>
</evidence>
<evidence type="ECO:0000256" key="2">
    <source>
        <dbReference type="ARBA" id="ARBA00001947"/>
    </source>
</evidence>
<dbReference type="PANTHER" id="PTHR46322">
    <property type="entry name" value="PUROMYCIN-SENSITIVE AMINOPEPTIDASE"/>
    <property type="match status" value="1"/>
</dbReference>
<evidence type="ECO:0000256" key="12">
    <source>
        <dbReference type="NCBIfam" id="TIGR02414"/>
    </source>
</evidence>
<dbReference type="PRINTS" id="PR00756">
    <property type="entry name" value="ALADIPTASE"/>
</dbReference>
<evidence type="ECO:0000256" key="5">
    <source>
        <dbReference type="ARBA" id="ARBA00015611"/>
    </source>
</evidence>
<dbReference type="EC" id="3.4.11.2" evidence="4 12"/>
<evidence type="ECO:0000259" key="14">
    <source>
        <dbReference type="Pfam" id="PF11940"/>
    </source>
</evidence>
<dbReference type="InterPro" id="IPR014782">
    <property type="entry name" value="Peptidase_M1_dom"/>
</dbReference>
<evidence type="ECO:0000256" key="4">
    <source>
        <dbReference type="ARBA" id="ARBA00012564"/>
    </source>
</evidence>
<dbReference type="NCBIfam" id="TIGR02414">
    <property type="entry name" value="pepN_proteo"/>
    <property type="match status" value="1"/>
</dbReference>
<dbReference type="InterPro" id="IPR037144">
    <property type="entry name" value="Peptidase_M1_pepN_C_sf"/>
</dbReference>
<dbReference type="Pfam" id="PF01433">
    <property type="entry name" value="Peptidase_M1"/>
    <property type="match status" value="1"/>
</dbReference>
<protein>
    <recommendedName>
        <fullName evidence="5 12">Aminopeptidase N</fullName>
        <ecNumber evidence="4 12">3.4.11.2</ecNumber>
    </recommendedName>
</protein>
<evidence type="ECO:0000256" key="7">
    <source>
        <dbReference type="ARBA" id="ARBA00022670"/>
    </source>
</evidence>
<keyword evidence="9 17" id="KW-0378">Hydrolase</keyword>
<keyword evidence="6 17" id="KW-0031">Aminopeptidase</keyword>
<keyword evidence="11" id="KW-0482">Metalloprotease</keyword>
<dbReference type="InterPro" id="IPR035414">
    <property type="entry name" value="Peptidase_M1_pepN_Ig-like"/>
</dbReference>
<dbReference type="Gene3D" id="1.10.390.10">
    <property type="entry name" value="Neutral Protease Domain 2"/>
    <property type="match status" value="1"/>
</dbReference>
<proteinExistence type="inferred from homology"/>
<evidence type="ECO:0000313" key="18">
    <source>
        <dbReference type="Proteomes" id="UP000809910"/>
    </source>
</evidence>
<feature type="domain" description="Peptidase M1 alanyl aminopeptidase Ig-like fold" evidence="14">
    <location>
        <begin position="449"/>
        <end position="550"/>
    </location>
</feature>
<feature type="domain" description="Peptidase M1 alanyl aminopeptidase C-terminal" evidence="15">
    <location>
        <begin position="556"/>
        <end position="876"/>
    </location>
</feature>
<evidence type="ECO:0000256" key="9">
    <source>
        <dbReference type="ARBA" id="ARBA00022801"/>
    </source>
</evidence>
<dbReference type="InterPro" id="IPR012779">
    <property type="entry name" value="Peptidase_M1_pepN"/>
</dbReference>
<dbReference type="Pfam" id="PF17900">
    <property type="entry name" value="Peptidase_M1_N"/>
    <property type="match status" value="1"/>
</dbReference>
<evidence type="ECO:0000256" key="1">
    <source>
        <dbReference type="ARBA" id="ARBA00000098"/>
    </source>
</evidence>
<comment type="cofactor">
    <cofactor evidence="2">
        <name>Zn(2+)</name>
        <dbReference type="ChEBI" id="CHEBI:29105"/>
    </cofactor>
</comment>
<evidence type="ECO:0000256" key="10">
    <source>
        <dbReference type="ARBA" id="ARBA00022833"/>
    </source>
</evidence>
<gene>
    <name evidence="17" type="primary">pepN</name>
    <name evidence="17" type="ORF">I5282_07550</name>
</gene>
<dbReference type="GO" id="GO:0004177">
    <property type="term" value="F:aminopeptidase activity"/>
    <property type="evidence" value="ECO:0007669"/>
    <property type="project" value="UniProtKB-KW"/>
</dbReference>
<feature type="domain" description="Peptidase M1 membrane alanine aminopeptidase" evidence="13">
    <location>
        <begin position="232"/>
        <end position="441"/>
    </location>
</feature>
<dbReference type="InterPro" id="IPR027268">
    <property type="entry name" value="Peptidase_M4/M1_CTD_sf"/>
</dbReference>
<dbReference type="InterPro" id="IPR045357">
    <property type="entry name" value="Aminopeptidase_N-like_N"/>
</dbReference>
<dbReference type="Pfam" id="PF11940">
    <property type="entry name" value="DUF3458"/>
    <property type="match status" value="1"/>
</dbReference>
<organism evidence="17 18">
    <name type="scientific">Legionella bononiensis</name>
    <dbReference type="NCBI Taxonomy" id="2793102"/>
    <lineage>
        <taxon>Bacteria</taxon>
        <taxon>Pseudomonadati</taxon>
        <taxon>Pseudomonadota</taxon>
        <taxon>Gammaproteobacteria</taxon>
        <taxon>Legionellales</taxon>
        <taxon>Legionellaceae</taxon>
        <taxon>Legionella</taxon>
    </lineage>
</organism>
<comment type="caution">
    <text evidence="17">The sequence shown here is derived from an EMBL/GenBank/DDBJ whole genome shotgun (WGS) entry which is preliminary data.</text>
</comment>
<keyword evidence="10" id="KW-0862">Zinc</keyword>
<accession>A0ABS1WAY5</accession>
<dbReference type="PANTHER" id="PTHR46322:SF1">
    <property type="entry name" value="PUROMYCIN-SENSITIVE AMINOPEPTIDASE"/>
    <property type="match status" value="1"/>
</dbReference>
<keyword evidence="18" id="KW-1185">Reference proteome</keyword>
<reference evidence="17 18" key="1">
    <citation type="submission" date="2020-12" db="EMBL/GenBank/DDBJ databases">
        <title>WGS of Legionella: environmental sample.</title>
        <authorList>
            <person name="Cristino S."/>
            <person name="Girolamini L."/>
            <person name="Salaris S."/>
            <person name="Pascale M.R."/>
            <person name="Mazzotta M."/>
            <person name="Orsini M."/>
            <person name="Grottola A."/>
        </authorList>
    </citation>
    <scope>NUCLEOTIDE SEQUENCE [LARGE SCALE GENOMIC DNA]</scope>
    <source>
        <strain evidence="17 18">30cs62</strain>
    </source>
</reference>
<evidence type="ECO:0000256" key="11">
    <source>
        <dbReference type="ARBA" id="ARBA00023049"/>
    </source>
</evidence>
<dbReference type="RefSeq" id="WP_203110382.1">
    <property type="nucleotide sequence ID" value="NZ_JADOBG010000015.1"/>
</dbReference>
<keyword evidence="7" id="KW-0645">Protease</keyword>
<dbReference type="EMBL" id="JADWVN010000013">
    <property type="protein sequence ID" value="MBL7526425.1"/>
    <property type="molecule type" value="Genomic_DNA"/>
</dbReference>
<dbReference type="CDD" id="cd09600">
    <property type="entry name" value="M1_APN"/>
    <property type="match status" value="1"/>
</dbReference>
<dbReference type="Gene3D" id="2.60.40.1730">
    <property type="entry name" value="tricorn interacting facor f3 domain"/>
    <property type="match status" value="1"/>
</dbReference>
<comment type="similarity">
    <text evidence="3">Belongs to the peptidase M1 family.</text>
</comment>
<feature type="domain" description="Aminopeptidase N-like N-terminal" evidence="16">
    <location>
        <begin position="22"/>
        <end position="192"/>
    </location>
</feature>
<dbReference type="Gene3D" id="3.30.2010.30">
    <property type="match status" value="1"/>
</dbReference>
<dbReference type="SUPFAM" id="SSF55486">
    <property type="entry name" value="Metalloproteases ('zincins'), catalytic domain"/>
    <property type="match status" value="1"/>
</dbReference>
<dbReference type="Gene3D" id="1.25.50.10">
    <property type="entry name" value="Peptidase M1, alanyl aminopeptidase, C-terminal domain"/>
    <property type="match status" value="1"/>
</dbReference>
<dbReference type="InterPro" id="IPR024601">
    <property type="entry name" value="Peptidase_M1_pepN_C"/>
</dbReference>
<dbReference type="InterPro" id="IPR001930">
    <property type="entry name" value="Peptidase_M1"/>
</dbReference>
<evidence type="ECO:0000259" key="16">
    <source>
        <dbReference type="Pfam" id="PF17900"/>
    </source>
</evidence>
<evidence type="ECO:0000259" key="13">
    <source>
        <dbReference type="Pfam" id="PF01433"/>
    </source>
</evidence>
<comment type="catalytic activity">
    <reaction evidence="1">
        <text>Release of an N-terminal amino acid, Xaa-|-Yaa- from a peptide, amide or arylamide. Xaa is preferably Ala, but may be most amino acids including Pro (slow action). When a terminal hydrophobic residue is followed by a prolyl residue, the two may be released as an intact Xaa-Pro dipeptide.</text>
        <dbReference type="EC" id="3.4.11.2"/>
    </reaction>
</comment>
<dbReference type="SUPFAM" id="SSF63737">
    <property type="entry name" value="Leukotriene A4 hydrolase N-terminal domain"/>
    <property type="match status" value="1"/>
</dbReference>
<sequence length="916" mass="104564">MTKSSAKVTYLKDYKVSDFLIEHVDLTFELDSRDTRVKTKLNISPNPASDASEKLLVLQGEKIGLHSVMLNGTVLESVDYQLSDNELIIKGINAPCVLELCNSINPELNTELSGLYISKNKFTTHCEAEGFRRITYFIDRPDVMATYTTTIIADKKQCPFMLSNGNLVAEGQTPDGRNFITWNDPFKKPSYLFALVAGDFDCVEDVYLTQSGRTIKLMFYVERGLGERCHHAIESLKEAMLWDEVNYGRECDLDVYKVVAIDDFNMGAMENKGLNIFNSKAILALPSRVTDDRLVGIKGTVAHEYFHNWTGNRVTVRDWFQLTVKEGLTTFRNQTFITELCSRALRALYVNDLRSRQFPEDAGPLAHPVQPKSYIVPDNFYTSTIYKKGAELFQMLDTLLGTETFRKGMTVYFNRHDGEAVTIEQFLTAMQDVSNKDLSQFALWFHQAGTPEIEVEEHYIPEEQIYLLTLKQSTKPTPNQPDKNPMVIPVRMGLISEEGKVIPLYLKSEEACSEQILLLTQPEERFEFRQVPSKPILSLFRNFSAPVQIKHLIAEEHYGILAKSDVDPFNRLEASQRYILNQLEQVIKQVQEGRVLSLSEQFIKTLDSIINSSEPDLWLLADMLTIPSAHYLVDKLEHIDIEAMYLAREFLISEVAHQLQSSLMARYQSINCSSQNPHFDIKEAGMRRLKNQCLSYLLHLKNPEVRQLAMKQFQDELAVNMTNTMAVLKGLNLLEQNDRELFLSQSLDLWQDDSLAMDNWFSVQSSSATTIDAIKTLMAHPKFDIKQPNKVTAVVGSFCENISLYHDGAGAGYQFLKEIILQLDKINPKVASDQVKYLANWRRFDPKRQENMKEALQTIVQHPISKRLLEMVEKSLGTNELPKEQKITISELPQSFFSQTTQNNTTQEPHVLTISP</sequence>